<proteinExistence type="predicted"/>
<feature type="signal peptide" evidence="2">
    <location>
        <begin position="1"/>
        <end position="26"/>
    </location>
</feature>
<dbReference type="InterPro" id="IPR011004">
    <property type="entry name" value="Trimer_LpxA-like_sf"/>
</dbReference>
<feature type="transmembrane region" description="Helical" evidence="1">
    <location>
        <begin position="126"/>
        <end position="156"/>
    </location>
</feature>
<dbReference type="PATRIC" id="fig|1398.22.peg.3055"/>
<keyword evidence="1" id="KW-0812">Transmembrane</keyword>
<evidence type="ECO:0000313" key="4">
    <source>
        <dbReference type="Proteomes" id="UP000070376"/>
    </source>
</evidence>
<accession>A0A133KFD3</accession>
<keyword evidence="1" id="KW-0472">Membrane</keyword>
<feature type="transmembrane region" description="Helical" evidence="1">
    <location>
        <begin position="207"/>
        <end position="227"/>
    </location>
</feature>
<dbReference type="Proteomes" id="UP000070376">
    <property type="component" value="Unassembled WGS sequence"/>
</dbReference>
<feature type="transmembrane region" description="Helical" evidence="1">
    <location>
        <begin position="263"/>
        <end position="279"/>
    </location>
</feature>
<sequence>MEKKMKATKTLICLLSLLLLFLSAGAGFHPAFAKEKRMRIIIHDRHTVIPKNEKVENVVVIGNNATVGGYVKTAVIVINGNLNIRKSADIRGSVFVLGGNIKQQPGARVTEHVLSINMNNKTLDSMIFAAVMLLALWFFRLSASLLLIVCTVLFGLVAQKPLFSGIRSFYTRPGRMIITGCLLSLVVLALSLFLTITVVLIPVVLLLSLAVFVSLLAGLVFLGREIGSTFDVLNGRQEWLKLLTGVTILVALCSIPLVGEVIFLILFWYSLGLSVTWLFQKWRNRKKRAAAK</sequence>
<name>A0A133KFD3_HEYCO</name>
<feature type="chain" id="PRO_5038857687" evidence="2">
    <location>
        <begin position="27"/>
        <end position="292"/>
    </location>
</feature>
<feature type="transmembrane region" description="Helical" evidence="1">
    <location>
        <begin position="239"/>
        <end position="257"/>
    </location>
</feature>
<dbReference type="EMBL" id="LRPN01000147">
    <property type="protein sequence ID" value="KWZ78261.1"/>
    <property type="molecule type" value="Genomic_DNA"/>
</dbReference>
<comment type="caution">
    <text evidence="3">The sequence shown here is derived from an EMBL/GenBank/DDBJ whole genome shotgun (WGS) entry which is preliminary data.</text>
</comment>
<keyword evidence="1" id="KW-1133">Transmembrane helix</keyword>
<gene>
    <name evidence="3" type="ORF">HMPREF3213_03049</name>
</gene>
<feature type="transmembrane region" description="Helical" evidence="1">
    <location>
        <begin position="177"/>
        <end position="201"/>
    </location>
</feature>
<protein>
    <submittedName>
        <fullName evidence="3">Uncharacterized protein</fullName>
    </submittedName>
</protein>
<evidence type="ECO:0000313" key="3">
    <source>
        <dbReference type="EMBL" id="KWZ78261.1"/>
    </source>
</evidence>
<reference evidence="4" key="1">
    <citation type="submission" date="2016-01" db="EMBL/GenBank/DDBJ databases">
        <authorList>
            <person name="Mitreva M."/>
            <person name="Pepin K.H."/>
            <person name="Mihindukulasuriya K.A."/>
            <person name="Fulton R."/>
            <person name="Fronick C."/>
            <person name="O'Laughlin M."/>
            <person name="Miner T."/>
            <person name="Herter B."/>
            <person name="Rosa B.A."/>
            <person name="Cordes M."/>
            <person name="Tomlinson C."/>
            <person name="Wollam A."/>
            <person name="Palsikar V.B."/>
            <person name="Mardis E.R."/>
            <person name="Wilson R.K."/>
        </authorList>
    </citation>
    <scope>NUCLEOTIDE SEQUENCE [LARGE SCALE GENOMIC DNA]</scope>
    <source>
        <strain evidence="4">GED7749B</strain>
    </source>
</reference>
<keyword evidence="2" id="KW-0732">Signal</keyword>
<organism evidence="3 4">
    <name type="scientific">Heyndrickxia coagulans</name>
    <name type="common">Weizmannia coagulans</name>
    <dbReference type="NCBI Taxonomy" id="1398"/>
    <lineage>
        <taxon>Bacteria</taxon>
        <taxon>Bacillati</taxon>
        <taxon>Bacillota</taxon>
        <taxon>Bacilli</taxon>
        <taxon>Bacillales</taxon>
        <taxon>Bacillaceae</taxon>
        <taxon>Heyndrickxia</taxon>
    </lineage>
</organism>
<evidence type="ECO:0000256" key="1">
    <source>
        <dbReference type="SAM" id="Phobius"/>
    </source>
</evidence>
<dbReference type="RefSeq" id="WP_061087115.1">
    <property type="nucleotide sequence ID" value="NZ_KQ955902.1"/>
</dbReference>
<evidence type="ECO:0000256" key="2">
    <source>
        <dbReference type="SAM" id="SignalP"/>
    </source>
</evidence>
<dbReference type="AlphaFoldDB" id="A0A133KFD3"/>
<dbReference type="SUPFAM" id="SSF51161">
    <property type="entry name" value="Trimeric LpxA-like enzymes"/>
    <property type="match status" value="1"/>
</dbReference>